<accession>A0AAD7F915</accession>
<dbReference type="Gene3D" id="3.30.710.10">
    <property type="entry name" value="Potassium Channel Kv1.1, Chain A"/>
    <property type="match status" value="1"/>
</dbReference>
<evidence type="ECO:0000313" key="3">
    <source>
        <dbReference type="EMBL" id="KAJ7609827.1"/>
    </source>
</evidence>
<feature type="region of interest" description="Disordered" evidence="1">
    <location>
        <begin position="1"/>
        <end position="28"/>
    </location>
</feature>
<evidence type="ECO:0000259" key="2">
    <source>
        <dbReference type="PROSITE" id="PS50097"/>
    </source>
</evidence>
<dbReference type="InterPro" id="IPR000210">
    <property type="entry name" value="BTB/POZ_dom"/>
</dbReference>
<gene>
    <name evidence="3" type="ORF">FB45DRAFT_1066419</name>
</gene>
<dbReference type="AlphaFoldDB" id="A0AAD7F915"/>
<proteinExistence type="predicted"/>
<protein>
    <recommendedName>
        <fullName evidence="2">BTB domain-containing protein</fullName>
    </recommendedName>
</protein>
<reference evidence="3" key="1">
    <citation type="submission" date="2023-03" db="EMBL/GenBank/DDBJ databases">
        <title>Massive genome expansion in bonnet fungi (Mycena s.s.) driven by repeated elements and novel gene families across ecological guilds.</title>
        <authorList>
            <consortium name="Lawrence Berkeley National Laboratory"/>
            <person name="Harder C.B."/>
            <person name="Miyauchi S."/>
            <person name="Viragh M."/>
            <person name="Kuo A."/>
            <person name="Thoen E."/>
            <person name="Andreopoulos B."/>
            <person name="Lu D."/>
            <person name="Skrede I."/>
            <person name="Drula E."/>
            <person name="Henrissat B."/>
            <person name="Morin E."/>
            <person name="Kohler A."/>
            <person name="Barry K."/>
            <person name="LaButti K."/>
            <person name="Morin E."/>
            <person name="Salamov A."/>
            <person name="Lipzen A."/>
            <person name="Mereny Z."/>
            <person name="Hegedus B."/>
            <person name="Baldrian P."/>
            <person name="Stursova M."/>
            <person name="Weitz H."/>
            <person name="Taylor A."/>
            <person name="Grigoriev I.V."/>
            <person name="Nagy L.G."/>
            <person name="Martin F."/>
            <person name="Kauserud H."/>
        </authorList>
    </citation>
    <scope>NUCLEOTIDE SEQUENCE</scope>
    <source>
        <strain evidence="3">9284</strain>
    </source>
</reference>
<feature type="domain" description="BTB" evidence="2">
    <location>
        <begin position="28"/>
        <end position="103"/>
    </location>
</feature>
<evidence type="ECO:0000256" key="1">
    <source>
        <dbReference type="SAM" id="MobiDB-lite"/>
    </source>
</evidence>
<evidence type="ECO:0000313" key="4">
    <source>
        <dbReference type="Proteomes" id="UP001221142"/>
    </source>
</evidence>
<sequence>MSAAHPPFTDASAPFCGQTATDSGNPPSDLILRSSNHVDFHVHKQILSFVSVFFAGMFAFPPGNAPPTEIQRDGKPVLSLPESDEVLYRLLRLAYPGRSRQQYSFTAADLDSVLARTRWQEHPHRLFAIGLIRKLPTLTQKAAVHTLRLPLSPIGLHFPELHLITGANLQNLYAFHRECGQDAARILRDTVIPRHVDDPHRPETLAHGEHGDPLIWWLFDGHSAECGPTVDSMDTVRPAGWFRAHIERLGPQVSAIPAATAVLARITAIEEDVALTIKACVPCAMYMESDLADVAELVARRIDKSHVYDDDDSEETVKKWAF</sequence>
<dbReference type="Pfam" id="PF00651">
    <property type="entry name" value="BTB"/>
    <property type="match status" value="1"/>
</dbReference>
<dbReference type="PROSITE" id="PS50097">
    <property type="entry name" value="BTB"/>
    <property type="match status" value="1"/>
</dbReference>
<comment type="caution">
    <text evidence="3">The sequence shown here is derived from an EMBL/GenBank/DDBJ whole genome shotgun (WGS) entry which is preliminary data.</text>
</comment>
<dbReference type="CDD" id="cd18186">
    <property type="entry name" value="BTB_POZ_ZBTB_KLHL-like"/>
    <property type="match status" value="1"/>
</dbReference>
<dbReference type="InterPro" id="IPR011333">
    <property type="entry name" value="SKP1/BTB/POZ_sf"/>
</dbReference>
<name>A0AAD7F915_9AGAR</name>
<keyword evidence="4" id="KW-1185">Reference proteome</keyword>
<dbReference type="EMBL" id="JARKIF010000037">
    <property type="protein sequence ID" value="KAJ7609827.1"/>
    <property type="molecule type" value="Genomic_DNA"/>
</dbReference>
<organism evidence="3 4">
    <name type="scientific">Roridomyces roridus</name>
    <dbReference type="NCBI Taxonomy" id="1738132"/>
    <lineage>
        <taxon>Eukaryota</taxon>
        <taxon>Fungi</taxon>
        <taxon>Dikarya</taxon>
        <taxon>Basidiomycota</taxon>
        <taxon>Agaricomycotina</taxon>
        <taxon>Agaricomycetes</taxon>
        <taxon>Agaricomycetidae</taxon>
        <taxon>Agaricales</taxon>
        <taxon>Marasmiineae</taxon>
        <taxon>Mycenaceae</taxon>
        <taxon>Roridomyces</taxon>
    </lineage>
</organism>
<dbReference type="Proteomes" id="UP001221142">
    <property type="component" value="Unassembled WGS sequence"/>
</dbReference>